<sequence>CSSAAGGIYRKSDVFWKAMSGSFLLHGSLSRKRAVMYGYISLKTGDSVTTGHFPGSHAAQANSPRDGIIVAVTAEM</sequence>
<dbReference type="Proteomes" id="UP000251540">
    <property type="component" value="Unassembled WGS sequence"/>
</dbReference>
<reference evidence="1 2" key="1">
    <citation type="submission" date="2018-04" db="EMBL/GenBank/DDBJ databases">
        <title>Whole genome sequencing of Salmonella enterica.</title>
        <authorList>
            <person name="Bell R."/>
        </authorList>
    </citation>
    <scope>NUCLEOTIDE SEQUENCE [LARGE SCALE GENOMIC DNA]</scope>
    <source>
        <strain evidence="1 2">CFSAN058609</strain>
    </source>
</reference>
<gene>
    <name evidence="1" type="ORF">DAX92_29130</name>
</gene>
<dbReference type="EMBL" id="QARP01000142">
    <property type="protein sequence ID" value="PUF18957.1"/>
    <property type="molecule type" value="Genomic_DNA"/>
</dbReference>
<evidence type="ECO:0000313" key="1">
    <source>
        <dbReference type="EMBL" id="PUF18957.1"/>
    </source>
</evidence>
<protein>
    <submittedName>
        <fullName evidence="1">Uncharacterized protein</fullName>
    </submittedName>
</protein>
<dbReference type="AlphaFoldDB" id="A0A7Z1PWF1"/>
<evidence type="ECO:0000313" key="2">
    <source>
        <dbReference type="Proteomes" id="UP000251540"/>
    </source>
</evidence>
<dbReference type="RefSeq" id="WP_230328661.1">
    <property type="nucleotide sequence ID" value="NZ_QARP01000142.1"/>
</dbReference>
<proteinExistence type="predicted"/>
<comment type="caution">
    <text evidence="1">The sequence shown here is derived from an EMBL/GenBank/DDBJ whole genome shotgun (WGS) entry which is preliminary data.</text>
</comment>
<accession>A0A7Z1PWF1</accession>
<name>A0A7Z1PWF1_SALET</name>
<organism evidence="1 2">
    <name type="scientific">Salmonella enterica I</name>
    <dbReference type="NCBI Taxonomy" id="59201"/>
    <lineage>
        <taxon>Bacteria</taxon>
        <taxon>Pseudomonadati</taxon>
        <taxon>Pseudomonadota</taxon>
        <taxon>Gammaproteobacteria</taxon>
        <taxon>Enterobacterales</taxon>
        <taxon>Enterobacteriaceae</taxon>
        <taxon>Salmonella</taxon>
    </lineage>
</organism>
<feature type="non-terminal residue" evidence="1">
    <location>
        <position position="1"/>
    </location>
</feature>